<dbReference type="SUPFAM" id="SSF54001">
    <property type="entry name" value="Cysteine proteinases"/>
    <property type="match status" value="1"/>
</dbReference>
<dbReference type="PROSITE" id="PS51257">
    <property type="entry name" value="PROKAR_LIPOPROTEIN"/>
    <property type="match status" value="1"/>
</dbReference>
<dbReference type="GO" id="GO:0006508">
    <property type="term" value="P:proteolysis"/>
    <property type="evidence" value="ECO:0007669"/>
    <property type="project" value="UniProtKB-KW"/>
</dbReference>
<name>A0A495SKM8_9FLAO</name>
<protein>
    <submittedName>
        <fullName evidence="3">Papain like protease</fullName>
    </submittedName>
</protein>
<reference evidence="3 4" key="1">
    <citation type="submission" date="2018-10" db="EMBL/GenBank/DDBJ databases">
        <title>Genomic Encyclopedia of Archaeal and Bacterial Type Strains, Phase II (KMG-II): from individual species to whole genera.</title>
        <authorList>
            <person name="Goeker M."/>
        </authorList>
    </citation>
    <scope>NUCLEOTIDE SEQUENCE [LARGE SCALE GENOMIC DNA]</scope>
    <source>
        <strain evidence="3 4">DSM 14219</strain>
    </source>
</reference>
<evidence type="ECO:0000313" key="4">
    <source>
        <dbReference type="Proteomes" id="UP000272428"/>
    </source>
</evidence>
<dbReference type="GO" id="GO:0008234">
    <property type="term" value="F:cysteine-type peptidase activity"/>
    <property type="evidence" value="ECO:0007669"/>
    <property type="project" value="InterPro"/>
</dbReference>
<proteinExistence type="inferred from homology"/>
<dbReference type="PROSITE" id="PS00639">
    <property type="entry name" value="THIOL_PROTEASE_HIS"/>
    <property type="match status" value="1"/>
</dbReference>
<dbReference type="InterPro" id="IPR000668">
    <property type="entry name" value="Peptidase_C1A_C"/>
</dbReference>
<keyword evidence="3" id="KW-0378">Hydrolase</keyword>
<dbReference type="Gene3D" id="3.90.70.10">
    <property type="entry name" value="Cysteine proteinases"/>
    <property type="match status" value="1"/>
</dbReference>
<dbReference type="CDD" id="cd02619">
    <property type="entry name" value="Peptidase_C1"/>
    <property type="match status" value="1"/>
</dbReference>
<dbReference type="RefSeq" id="WP_121459791.1">
    <property type="nucleotide sequence ID" value="NZ_RBXB01000001.1"/>
</dbReference>
<dbReference type="PANTHER" id="PTHR12411">
    <property type="entry name" value="CYSTEINE PROTEASE FAMILY C1-RELATED"/>
    <property type="match status" value="1"/>
</dbReference>
<dbReference type="Proteomes" id="UP000272428">
    <property type="component" value="Unassembled WGS sequence"/>
</dbReference>
<comment type="caution">
    <text evidence="3">The sequence shown here is derived from an EMBL/GenBank/DDBJ whole genome shotgun (WGS) entry which is preliminary data.</text>
</comment>
<evidence type="ECO:0000313" key="3">
    <source>
        <dbReference type="EMBL" id="RKT00829.1"/>
    </source>
</evidence>
<dbReference type="SMART" id="SM00645">
    <property type="entry name" value="Pept_C1"/>
    <property type="match status" value="1"/>
</dbReference>
<organism evidence="3 4">
    <name type="scientific">Chryseobacterium defluvii</name>
    <dbReference type="NCBI Taxonomy" id="160396"/>
    <lineage>
        <taxon>Bacteria</taxon>
        <taxon>Pseudomonadati</taxon>
        <taxon>Bacteroidota</taxon>
        <taxon>Flavobacteriia</taxon>
        <taxon>Flavobacteriales</taxon>
        <taxon>Weeksellaceae</taxon>
        <taxon>Chryseobacterium group</taxon>
        <taxon>Chryseobacterium</taxon>
    </lineage>
</organism>
<keyword evidence="4" id="KW-1185">Reference proteome</keyword>
<comment type="similarity">
    <text evidence="1">Belongs to the peptidase C1 family.</text>
</comment>
<keyword evidence="3" id="KW-0645">Protease</keyword>
<evidence type="ECO:0000256" key="1">
    <source>
        <dbReference type="ARBA" id="ARBA00008455"/>
    </source>
</evidence>
<dbReference type="Pfam" id="PF00112">
    <property type="entry name" value="Peptidase_C1"/>
    <property type="match status" value="1"/>
</dbReference>
<dbReference type="OrthoDB" id="3648721at2"/>
<feature type="domain" description="Peptidase C1A papain C-terminal" evidence="2">
    <location>
        <begin position="76"/>
        <end position="291"/>
    </location>
</feature>
<accession>A0A495SKM8</accession>
<evidence type="ECO:0000259" key="2">
    <source>
        <dbReference type="SMART" id="SM00645"/>
    </source>
</evidence>
<gene>
    <name evidence="3" type="ORF">BCF58_0030</name>
</gene>
<sequence>MKTKLSVLSLGVLLLFSCSDENITTPENQEQEPQKHYSLGAKLVDENTYNSFQKVDIEALTLQLKGKSLSEAKTSLPGSYTITGSSVGDQGNEGSCVAWATAYAATSALELNYKGVTESRSPEYVYNQIKVGACSDGSYVKDALNLIKSQGVCSWNEMPYTDVECSTQPNTTQKSAASTHKFTNWATVNKSDITGVKTLLSMNLPVIIAVTVDTSFYNMASTGWIWKAHSGRTYGGHAICVIGYDDAKQAFKVQNSWGTSWGQNGYFWIDYSFFAKTQKGAINESYVAYVQ</sequence>
<dbReference type="AlphaFoldDB" id="A0A495SKM8"/>
<dbReference type="InterPro" id="IPR025660">
    <property type="entry name" value="Pept_his_AS"/>
</dbReference>
<dbReference type="InterPro" id="IPR013128">
    <property type="entry name" value="Peptidase_C1A"/>
</dbReference>
<dbReference type="EMBL" id="RBXB01000001">
    <property type="protein sequence ID" value="RKT00829.1"/>
    <property type="molecule type" value="Genomic_DNA"/>
</dbReference>
<dbReference type="InterPro" id="IPR038765">
    <property type="entry name" value="Papain-like_cys_pep_sf"/>
</dbReference>